<keyword evidence="3" id="KW-1003">Cell membrane</keyword>
<keyword evidence="8" id="KW-0472">Membrane</keyword>
<evidence type="ECO:0000313" key="11">
    <source>
        <dbReference type="EMBL" id="THE42586.1"/>
    </source>
</evidence>
<dbReference type="PROSITE" id="PS50883">
    <property type="entry name" value="EAL"/>
    <property type="match status" value="1"/>
</dbReference>
<dbReference type="Gene3D" id="3.20.20.450">
    <property type="entry name" value="EAL domain"/>
    <property type="match status" value="1"/>
</dbReference>
<evidence type="ECO:0000256" key="9">
    <source>
        <dbReference type="ARBA" id="ARBA00034290"/>
    </source>
</evidence>
<dbReference type="PANTHER" id="PTHR33121:SF80">
    <property type="entry name" value="CYCLIC DI-GMP PHOSPHODIESTERASE PDEL"/>
    <property type="match status" value="1"/>
</dbReference>
<dbReference type="SMART" id="SM00052">
    <property type="entry name" value="EAL"/>
    <property type="match status" value="1"/>
</dbReference>
<evidence type="ECO:0000256" key="4">
    <source>
        <dbReference type="ARBA" id="ARBA00022636"/>
    </source>
</evidence>
<evidence type="ECO:0000256" key="1">
    <source>
        <dbReference type="ARBA" id="ARBA00004651"/>
    </source>
</evidence>
<comment type="subcellular location">
    <subcellularLocation>
        <location evidence="1">Cell membrane</location>
        <topology evidence="1">Multi-pass membrane protein</topology>
    </subcellularLocation>
</comment>
<dbReference type="InterPro" id="IPR050706">
    <property type="entry name" value="Cyclic-di-GMP_PDE-like"/>
</dbReference>
<gene>
    <name evidence="11" type="ORF">DJ535_01735</name>
</gene>
<dbReference type="InterPro" id="IPR035919">
    <property type="entry name" value="EAL_sf"/>
</dbReference>
<keyword evidence="6" id="KW-0378">Hydrolase</keyword>
<dbReference type="PANTHER" id="PTHR33121">
    <property type="entry name" value="CYCLIC DI-GMP PHOSPHODIESTERASE PDEF"/>
    <property type="match status" value="1"/>
</dbReference>
<evidence type="ECO:0000256" key="2">
    <source>
        <dbReference type="ARBA" id="ARBA00012282"/>
    </source>
</evidence>
<keyword evidence="7" id="KW-1133">Transmembrane helix</keyword>
<dbReference type="EC" id="3.1.4.52" evidence="2"/>
<evidence type="ECO:0000256" key="3">
    <source>
        <dbReference type="ARBA" id="ARBA00022475"/>
    </source>
</evidence>
<dbReference type="SUPFAM" id="SSF141868">
    <property type="entry name" value="EAL domain-like"/>
    <property type="match status" value="1"/>
</dbReference>
<dbReference type="Pfam" id="PF12792">
    <property type="entry name" value="CSS-motif"/>
    <property type="match status" value="1"/>
</dbReference>
<keyword evidence="5" id="KW-0812">Transmembrane</keyword>
<name>A0ABY2Q0I5_9ENTR</name>
<keyword evidence="12" id="KW-1185">Reference proteome</keyword>
<feature type="domain" description="EAL" evidence="10">
    <location>
        <begin position="256"/>
        <end position="508"/>
    </location>
</feature>
<organism evidence="11 12">
    <name type="scientific">Citrobacter murliniae</name>
    <dbReference type="NCBI Taxonomy" id="67829"/>
    <lineage>
        <taxon>Bacteria</taxon>
        <taxon>Pseudomonadati</taxon>
        <taxon>Pseudomonadota</taxon>
        <taxon>Gammaproteobacteria</taxon>
        <taxon>Enterobacterales</taxon>
        <taxon>Enterobacteriaceae</taxon>
        <taxon>Citrobacter</taxon>
        <taxon>Citrobacter freundii complex</taxon>
    </lineage>
</organism>
<proteinExistence type="predicted"/>
<dbReference type="CDD" id="cd01948">
    <property type="entry name" value="EAL"/>
    <property type="match status" value="1"/>
</dbReference>
<evidence type="ECO:0000256" key="5">
    <source>
        <dbReference type="ARBA" id="ARBA00022692"/>
    </source>
</evidence>
<dbReference type="Pfam" id="PF00563">
    <property type="entry name" value="EAL"/>
    <property type="match status" value="1"/>
</dbReference>
<dbReference type="InterPro" id="IPR001633">
    <property type="entry name" value="EAL_dom"/>
</dbReference>
<sequence>MPFGLLKKRQLRYRMVRTILVSLLCILLGLISTFWQAAANLKRTTNIRMTNARQLVEGTLDSARHAAYAVKDNLGRPCLESVAMKLRTQVAYSQNVRSVNLVQGNKIYCSSLYGSNEENINFDSYTNGMLYLMSDMLVRKGQPLIIYRMVVGNNSIVVRLYGERILSELSVMSINLPLGLVVGQQQWQTPEIPSFSPGTSGYLEQASTRYPFRIVTVISAADYAHYFWIFSRFSLVSWALLAAILGFSAFRWTGRQITAEHELHEALELQEFIPYFQPVVSAEHTHWVGCEVLMRWSHPTLGIIPPDNFIPLAESCNLIMPMTQALMVQVRQQFLPLIHLLPKDFHFAFNISASHLRNFNLVEDCRVFIQAFRANPVKLVLELTERELLVTDGVTERLVAELHKLGVLIAIDDFGTGNSSLKYLQNFEVDILKIDKSFVSNIGIDSHSVHIIDNIIDLARRLHLQTVAEGVENEIQAAYLKAHNVTFLQGYLYGKPIPMEDFTRQFYS</sequence>
<evidence type="ECO:0000256" key="8">
    <source>
        <dbReference type="ARBA" id="ARBA00023136"/>
    </source>
</evidence>
<accession>A0ABY2Q0I5</accession>
<keyword evidence="4" id="KW-0973">c-di-GMP</keyword>
<evidence type="ECO:0000313" key="12">
    <source>
        <dbReference type="Proteomes" id="UP000306790"/>
    </source>
</evidence>
<protein>
    <recommendedName>
        <fullName evidence="2">cyclic-guanylate-specific phosphodiesterase</fullName>
        <ecNumber evidence="2">3.1.4.52</ecNumber>
    </recommendedName>
</protein>
<evidence type="ECO:0000256" key="6">
    <source>
        <dbReference type="ARBA" id="ARBA00022801"/>
    </source>
</evidence>
<comment type="caution">
    <text evidence="11">The sequence shown here is derived from an EMBL/GenBank/DDBJ whole genome shotgun (WGS) entry which is preliminary data.</text>
</comment>
<comment type="catalytic activity">
    <reaction evidence="9">
        <text>3',3'-c-di-GMP + H2O = 5'-phosphoguanylyl(3'-&gt;5')guanosine + H(+)</text>
        <dbReference type="Rhea" id="RHEA:24902"/>
        <dbReference type="ChEBI" id="CHEBI:15377"/>
        <dbReference type="ChEBI" id="CHEBI:15378"/>
        <dbReference type="ChEBI" id="CHEBI:58754"/>
        <dbReference type="ChEBI" id="CHEBI:58805"/>
        <dbReference type="EC" id="3.1.4.52"/>
    </reaction>
</comment>
<evidence type="ECO:0000256" key="7">
    <source>
        <dbReference type="ARBA" id="ARBA00022989"/>
    </source>
</evidence>
<dbReference type="InterPro" id="IPR024744">
    <property type="entry name" value="CSS-motif_dom"/>
</dbReference>
<evidence type="ECO:0000259" key="10">
    <source>
        <dbReference type="PROSITE" id="PS50883"/>
    </source>
</evidence>
<dbReference type="Proteomes" id="UP000306790">
    <property type="component" value="Unassembled WGS sequence"/>
</dbReference>
<reference evidence="11 12" key="1">
    <citation type="submission" date="2018-05" db="EMBL/GenBank/DDBJ databases">
        <title>Isolation and genomic analyses of lactose-positive bacteria from faecal samples of preterm neonates.</title>
        <authorList>
            <person name="Chen Y."/>
            <person name="Brook T.C."/>
            <person name="O'Neill I."/>
            <person name="Soe C.Z."/>
            <person name="Hall L.J."/>
            <person name="Hoyles L."/>
        </authorList>
    </citation>
    <scope>NUCLEOTIDE SEQUENCE [LARGE SCALE GENOMIC DNA]</scope>
    <source>
        <strain evidence="11 12">P080C CL</strain>
    </source>
</reference>
<dbReference type="EMBL" id="QFVP01000001">
    <property type="protein sequence ID" value="THE42586.1"/>
    <property type="molecule type" value="Genomic_DNA"/>
</dbReference>